<feature type="transmembrane region" description="Helical" evidence="1">
    <location>
        <begin position="148"/>
        <end position="166"/>
    </location>
</feature>
<dbReference type="RefSeq" id="WP_187525022.1">
    <property type="nucleotide sequence ID" value="NZ_JACRTA010000001.1"/>
</dbReference>
<feature type="transmembrane region" description="Helical" evidence="1">
    <location>
        <begin position="32"/>
        <end position="51"/>
    </location>
</feature>
<accession>A0A926I990</accession>
<dbReference type="Pfam" id="PF09991">
    <property type="entry name" value="DUF2232"/>
    <property type="match status" value="1"/>
</dbReference>
<dbReference type="Proteomes" id="UP000610862">
    <property type="component" value="Unassembled WGS sequence"/>
</dbReference>
<sequence>MYLLLIYFLILIIPIIVMPGAIKAGKLSPYRVVMYSAITIAAATVVIFMIASMTGKGIFAQIKELVDVMAKDLAQNPMVADAFDLAAVGEAERTEMFKNLYNSTFAVMPACIMILGMVVSYIEYIIIAKIMGRRTQVSKMPKLREFSWPNGAFMAVMGMYLISWILTQTGVFGDNMIYMNVDLLFNFVFSVQGVSVVLMFCHMKRIPKPIGVVIAIVMWMIYLGRLVLLMVGMFDLIFGIKGKIQGRSARR</sequence>
<gene>
    <name evidence="2" type="ORF">H8692_03870</name>
</gene>
<dbReference type="AlphaFoldDB" id="A0A926I990"/>
<organism evidence="2 3">
    <name type="scientific">Lentihominibacter hominis</name>
    <dbReference type="NCBI Taxonomy" id="2763645"/>
    <lineage>
        <taxon>Bacteria</taxon>
        <taxon>Bacillati</taxon>
        <taxon>Bacillota</taxon>
        <taxon>Clostridia</taxon>
        <taxon>Peptostreptococcales</taxon>
        <taxon>Anaerovoracaceae</taxon>
        <taxon>Lentihominibacter</taxon>
    </lineage>
</organism>
<dbReference type="InterPro" id="IPR018710">
    <property type="entry name" value="DUF2232"/>
</dbReference>
<keyword evidence="1" id="KW-1133">Transmembrane helix</keyword>
<keyword evidence="1" id="KW-0812">Transmembrane</keyword>
<dbReference type="PANTHER" id="PTHR41324">
    <property type="entry name" value="MEMBRANE PROTEIN-RELATED"/>
    <property type="match status" value="1"/>
</dbReference>
<reference evidence="2" key="1">
    <citation type="submission" date="2020-08" db="EMBL/GenBank/DDBJ databases">
        <title>Genome public.</title>
        <authorList>
            <person name="Liu C."/>
            <person name="Sun Q."/>
        </authorList>
    </citation>
    <scope>NUCLEOTIDE SEQUENCE</scope>
    <source>
        <strain evidence="2">NSJ-24</strain>
    </source>
</reference>
<keyword evidence="3" id="KW-1185">Reference proteome</keyword>
<feature type="transmembrane region" description="Helical" evidence="1">
    <location>
        <begin position="105"/>
        <end position="127"/>
    </location>
</feature>
<evidence type="ECO:0000313" key="3">
    <source>
        <dbReference type="Proteomes" id="UP000610862"/>
    </source>
</evidence>
<keyword evidence="1" id="KW-0472">Membrane</keyword>
<dbReference type="PANTHER" id="PTHR41324:SF1">
    <property type="entry name" value="DUF2232 DOMAIN-CONTAINING PROTEIN"/>
    <property type="match status" value="1"/>
</dbReference>
<name>A0A926I990_9FIRM</name>
<evidence type="ECO:0000256" key="1">
    <source>
        <dbReference type="SAM" id="Phobius"/>
    </source>
</evidence>
<protein>
    <submittedName>
        <fullName evidence="2">DUF2232 domain-containing protein</fullName>
    </submittedName>
</protein>
<feature type="transmembrane region" description="Helical" evidence="1">
    <location>
        <begin position="212"/>
        <end position="234"/>
    </location>
</feature>
<evidence type="ECO:0000313" key="2">
    <source>
        <dbReference type="EMBL" id="MBC8567903.1"/>
    </source>
</evidence>
<feature type="transmembrane region" description="Helical" evidence="1">
    <location>
        <begin position="6"/>
        <end position="25"/>
    </location>
</feature>
<proteinExistence type="predicted"/>
<feature type="transmembrane region" description="Helical" evidence="1">
    <location>
        <begin position="178"/>
        <end position="200"/>
    </location>
</feature>
<dbReference type="EMBL" id="JACRTA010000001">
    <property type="protein sequence ID" value="MBC8567903.1"/>
    <property type="molecule type" value="Genomic_DNA"/>
</dbReference>
<comment type="caution">
    <text evidence="2">The sequence shown here is derived from an EMBL/GenBank/DDBJ whole genome shotgun (WGS) entry which is preliminary data.</text>
</comment>